<keyword evidence="3 6" id="KW-0732">Signal</keyword>
<keyword evidence="10" id="KW-1185">Reference proteome</keyword>
<comment type="subcellular location">
    <subcellularLocation>
        <location evidence="1">Periplasm</location>
    </subcellularLocation>
</comment>
<dbReference type="Gene3D" id="2.60.40.10">
    <property type="entry name" value="Immunoglobulins"/>
    <property type="match status" value="2"/>
</dbReference>
<dbReference type="PANTHER" id="PTHR30251">
    <property type="entry name" value="PILUS ASSEMBLY CHAPERONE"/>
    <property type="match status" value="1"/>
</dbReference>
<accession>A0A0C2I9S1</accession>
<evidence type="ECO:0000256" key="5">
    <source>
        <dbReference type="ARBA" id="ARBA00023186"/>
    </source>
</evidence>
<dbReference type="InterPro" id="IPR050643">
    <property type="entry name" value="Periplasmic_pilus_chap"/>
</dbReference>
<keyword evidence="5" id="KW-0143">Chaperone</keyword>
<dbReference type="PANTHER" id="PTHR30251:SF2">
    <property type="entry name" value="FIMBRIAL CHAPERONE YADV-RELATED"/>
    <property type="match status" value="1"/>
</dbReference>
<organism evidence="9 10">
    <name type="scientific">Pseudomonas batumici</name>
    <dbReference type="NCBI Taxonomy" id="226910"/>
    <lineage>
        <taxon>Bacteria</taxon>
        <taxon>Pseudomonadati</taxon>
        <taxon>Pseudomonadota</taxon>
        <taxon>Gammaproteobacteria</taxon>
        <taxon>Pseudomonadales</taxon>
        <taxon>Pseudomonadaceae</taxon>
        <taxon>Pseudomonas</taxon>
    </lineage>
</organism>
<evidence type="ECO:0000259" key="7">
    <source>
        <dbReference type="Pfam" id="PF00345"/>
    </source>
</evidence>
<evidence type="ECO:0000313" key="10">
    <source>
        <dbReference type="Proteomes" id="UP000031535"/>
    </source>
</evidence>
<reference evidence="9 10" key="1">
    <citation type="submission" date="2015-01" db="EMBL/GenBank/DDBJ databases">
        <title>Complete genome of Pseudomonas batumici UCM B-321 producer of the batumin antibiotic with strong antistaphilococcal and potential anticancer activity.</title>
        <authorList>
            <person name="Klochko V.V."/>
            <person name="Zelena L.B."/>
            <person name="Elena K.A."/>
            <person name="Reva O.N."/>
        </authorList>
    </citation>
    <scope>NUCLEOTIDE SEQUENCE [LARGE SCALE GENOMIC DNA]</scope>
    <source>
        <strain evidence="9 10">UCM B-321</strain>
    </source>
</reference>
<feature type="domain" description="Pili assembly chaperone N-terminal" evidence="7">
    <location>
        <begin position="23"/>
        <end position="140"/>
    </location>
</feature>
<dbReference type="SUPFAM" id="SSF49354">
    <property type="entry name" value="PapD-like"/>
    <property type="match status" value="1"/>
</dbReference>
<evidence type="ECO:0000259" key="8">
    <source>
        <dbReference type="Pfam" id="PF02753"/>
    </source>
</evidence>
<keyword evidence="4" id="KW-0574">Periplasm</keyword>
<protein>
    <submittedName>
        <fullName evidence="9">Sigma-fimbriae chaperone protein</fullName>
    </submittedName>
</protein>
<dbReference type="AlphaFoldDB" id="A0A0C2I9S1"/>
<dbReference type="InterPro" id="IPR001829">
    <property type="entry name" value="Pili_assmbl_chaperone_bac"/>
</dbReference>
<dbReference type="InterPro" id="IPR008962">
    <property type="entry name" value="PapD-like_sf"/>
</dbReference>
<dbReference type="STRING" id="226910.UCMB321_4495"/>
<feature type="signal peptide" evidence="6">
    <location>
        <begin position="1"/>
        <end position="21"/>
    </location>
</feature>
<dbReference type="PATRIC" id="fig|226910.6.peg.4487"/>
<dbReference type="GO" id="GO:0071555">
    <property type="term" value="P:cell wall organization"/>
    <property type="evidence" value="ECO:0007669"/>
    <property type="project" value="InterPro"/>
</dbReference>
<evidence type="ECO:0000256" key="1">
    <source>
        <dbReference type="ARBA" id="ARBA00004418"/>
    </source>
</evidence>
<sequence>MKGLNLMLVLLGLLAGGPLQAAVSLSGTRLVFDGRFREVSIEARNRGTEEVLLQAWLSDANEGPEPSVNLPFVLTPPLVRLAPEHRQVLRLMYEGLGMPVGRESLLHLYVLEIPRSRPGDGLLNIAIRQRINVLYRPPGLPGDPAATPQRLNWTLVRDDSGVHRLRVENPTVFHAALLNIQIEEDPLQGTSQPLGDDLLVPPGERRELILARSPAQHLRFKALTDYGGQRVYRARLAFGTPFNASLSADTAHSEQKVSSHD</sequence>
<name>A0A0C2I9S1_9PSED</name>
<gene>
    <name evidence="9" type="ORF">UCMB321_4495</name>
</gene>
<comment type="caution">
    <text evidence="9">The sequence shown here is derived from an EMBL/GenBank/DDBJ whole genome shotgun (WGS) entry which is preliminary data.</text>
</comment>
<dbReference type="Pfam" id="PF00345">
    <property type="entry name" value="PapD_N"/>
    <property type="match status" value="1"/>
</dbReference>
<evidence type="ECO:0000256" key="6">
    <source>
        <dbReference type="SAM" id="SignalP"/>
    </source>
</evidence>
<dbReference type="SUPFAM" id="SSF49584">
    <property type="entry name" value="Periplasmic chaperone C-domain"/>
    <property type="match status" value="1"/>
</dbReference>
<feature type="domain" description="Pili assembly chaperone C-terminal" evidence="8">
    <location>
        <begin position="167"/>
        <end position="229"/>
    </location>
</feature>
<dbReference type="InterPro" id="IPR036316">
    <property type="entry name" value="Pili_assmbl_chap_C_dom_sf"/>
</dbReference>
<dbReference type="InterPro" id="IPR016147">
    <property type="entry name" value="Pili_assmbl_chaperone_N"/>
</dbReference>
<dbReference type="GO" id="GO:0030288">
    <property type="term" value="C:outer membrane-bounded periplasmic space"/>
    <property type="evidence" value="ECO:0007669"/>
    <property type="project" value="InterPro"/>
</dbReference>
<comment type="similarity">
    <text evidence="2">Belongs to the periplasmic pilus chaperone family.</text>
</comment>
<feature type="chain" id="PRO_5002150223" evidence="6">
    <location>
        <begin position="22"/>
        <end position="261"/>
    </location>
</feature>
<dbReference type="InterPro" id="IPR016148">
    <property type="entry name" value="Pili_assmbl_chaperone_C"/>
</dbReference>
<evidence type="ECO:0000313" key="9">
    <source>
        <dbReference type="EMBL" id="KIH81832.1"/>
    </source>
</evidence>
<proteinExistence type="inferred from homology"/>
<evidence type="ECO:0000256" key="2">
    <source>
        <dbReference type="ARBA" id="ARBA00007399"/>
    </source>
</evidence>
<dbReference type="Pfam" id="PF02753">
    <property type="entry name" value="PapD_C"/>
    <property type="match status" value="1"/>
</dbReference>
<dbReference type="PRINTS" id="PR00969">
    <property type="entry name" value="CHAPERONPILI"/>
</dbReference>
<evidence type="ECO:0000256" key="4">
    <source>
        <dbReference type="ARBA" id="ARBA00022764"/>
    </source>
</evidence>
<dbReference type="InterPro" id="IPR013783">
    <property type="entry name" value="Ig-like_fold"/>
</dbReference>
<dbReference type="Proteomes" id="UP000031535">
    <property type="component" value="Unassembled WGS sequence"/>
</dbReference>
<evidence type="ECO:0000256" key="3">
    <source>
        <dbReference type="ARBA" id="ARBA00022729"/>
    </source>
</evidence>
<dbReference type="EMBL" id="JXDG01000058">
    <property type="protein sequence ID" value="KIH81832.1"/>
    <property type="molecule type" value="Genomic_DNA"/>
</dbReference>